<evidence type="ECO:0000256" key="1">
    <source>
        <dbReference type="ARBA" id="ARBA00022598"/>
    </source>
</evidence>
<proteinExistence type="predicted"/>
<dbReference type="Pfam" id="PF02237">
    <property type="entry name" value="BPL_C"/>
    <property type="match status" value="1"/>
</dbReference>
<dbReference type="SUPFAM" id="SSF50037">
    <property type="entry name" value="C-terminal domain of transcriptional repressors"/>
    <property type="match status" value="1"/>
</dbReference>
<dbReference type="GO" id="GO:0005737">
    <property type="term" value="C:cytoplasm"/>
    <property type="evidence" value="ECO:0007669"/>
    <property type="project" value="TreeGrafter"/>
</dbReference>
<keyword evidence="2" id="KW-0547">Nucleotide-binding</keyword>
<dbReference type="Gene3D" id="2.30.30.100">
    <property type="match status" value="1"/>
</dbReference>
<dbReference type="InterPro" id="IPR003142">
    <property type="entry name" value="BPL_C"/>
</dbReference>
<evidence type="ECO:0000313" key="9">
    <source>
        <dbReference type="Proteomes" id="UP000742786"/>
    </source>
</evidence>
<protein>
    <recommendedName>
        <fullName evidence="5">biotin--[biotin carboxyl-carrier protein] ligase</fullName>
        <ecNumber evidence="5">6.3.4.15</ecNumber>
    </recommendedName>
</protein>
<gene>
    <name evidence="8" type="ORF">GTOL_12446</name>
</gene>
<dbReference type="InterPro" id="IPR004143">
    <property type="entry name" value="BPL_LPL_catalytic"/>
</dbReference>
<dbReference type="InterPro" id="IPR008988">
    <property type="entry name" value="Transcriptional_repressor_C"/>
</dbReference>
<keyword evidence="1 8" id="KW-0436">Ligase</keyword>
<keyword evidence="4" id="KW-0092">Biotin</keyword>
<feature type="domain" description="BPL/LPL catalytic" evidence="7">
    <location>
        <begin position="18"/>
        <end position="196"/>
    </location>
</feature>
<comment type="caution">
    <text evidence="8">The sequence shown here is derived from an EMBL/GenBank/DDBJ whole genome shotgun (WGS) entry which is preliminary data.</text>
</comment>
<dbReference type="Pfam" id="PF03099">
    <property type="entry name" value="BPL_LplA_LipB"/>
    <property type="match status" value="1"/>
</dbReference>
<dbReference type="PANTHER" id="PTHR12835">
    <property type="entry name" value="BIOTIN PROTEIN LIGASE"/>
    <property type="match status" value="1"/>
</dbReference>
<comment type="catalytic activity">
    <reaction evidence="6">
        <text>biotin + L-lysyl-[protein] + ATP = N(6)-biotinyl-L-lysyl-[protein] + AMP + diphosphate + H(+)</text>
        <dbReference type="Rhea" id="RHEA:11756"/>
        <dbReference type="Rhea" id="RHEA-COMP:9752"/>
        <dbReference type="Rhea" id="RHEA-COMP:10505"/>
        <dbReference type="ChEBI" id="CHEBI:15378"/>
        <dbReference type="ChEBI" id="CHEBI:29969"/>
        <dbReference type="ChEBI" id="CHEBI:30616"/>
        <dbReference type="ChEBI" id="CHEBI:33019"/>
        <dbReference type="ChEBI" id="CHEBI:57586"/>
        <dbReference type="ChEBI" id="CHEBI:83144"/>
        <dbReference type="ChEBI" id="CHEBI:456215"/>
        <dbReference type="EC" id="6.3.4.15"/>
    </reaction>
</comment>
<dbReference type="SUPFAM" id="SSF55681">
    <property type="entry name" value="Class II aaRS and biotin synthetases"/>
    <property type="match status" value="1"/>
</dbReference>
<dbReference type="NCBIfam" id="TIGR00121">
    <property type="entry name" value="birA_ligase"/>
    <property type="match status" value="1"/>
</dbReference>
<dbReference type="RefSeq" id="WP_220636400.1">
    <property type="nucleotide sequence ID" value="NZ_CAJQUM010000001.1"/>
</dbReference>
<evidence type="ECO:0000256" key="6">
    <source>
        <dbReference type="ARBA" id="ARBA00047846"/>
    </source>
</evidence>
<name>A0A916J6X9_9PROT</name>
<keyword evidence="9" id="KW-1185">Reference proteome</keyword>
<dbReference type="PANTHER" id="PTHR12835:SF5">
    <property type="entry name" value="BIOTIN--PROTEIN LIGASE"/>
    <property type="match status" value="1"/>
</dbReference>
<dbReference type="CDD" id="cd16442">
    <property type="entry name" value="BPL"/>
    <property type="match status" value="1"/>
</dbReference>
<dbReference type="Gene3D" id="3.30.930.10">
    <property type="entry name" value="Bira Bifunctional Protein, Domain 2"/>
    <property type="match status" value="1"/>
</dbReference>
<dbReference type="AlphaFoldDB" id="A0A916J6X9"/>
<dbReference type="EMBL" id="CAJQUM010000001">
    <property type="protein sequence ID" value="CAG4884563.1"/>
    <property type="molecule type" value="Genomic_DNA"/>
</dbReference>
<evidence type="ECO:0000259" key="7">
    <source>
        <dbReference type="PROSITE" id="PS51733"/>
    </source>
</evidence>
<evidence type="ECO:0000256" key="4">
    <source>
        <dbReference type="ARBA" id="ARBA00023267"/>
    </source>
</evidence>
<sequence length="261" mass="27399">MPSPTFDVAACAAALGAEAAAFSLNAVAECDSTNTQLMRQAEAGAPSATVIVADRQSAGRGRRERVWLSSPLHSLTFSLLWRFAAGSSAPEALSLAVGLGLQRALAAAGATAAVKWPNDILCRGRKLAGVLIEVQPGDIKSAIIGIGINLRLPPDMPAAIADNAIALDEVLPQSPTRERLLAVLLSELAATLHRYQSEGFAGLRDEWQARHVFQGSNVRIMGGGEDIEGICSGVTDRGELLIKTEKGTQRVITGDVSLRPT</sequence>
<evidence type="ECO:0000256" key="5">
    <source>
        <dbReference type="ARBA" id="ARBA00024227"/>
    </source>
</evidence>
<evidence type="ECO:0000256" key="2">
    <source>
        <dbReference type="ARBA" id="ARBA00022741"/>
    </source>
</evidence>
<dbReference type="GO" id="GO:0005524">
    <property type="term" value="F:ATP binding"/>
    <property type="evidence" value="ECO:0007669"/>
    <property type="project" value="UniProtKB-KW"/>
</dbReference>
<evidence type="ECO:0000313" key="8">
    <source>
        <dbReference type="EMBL" id="CAG4884563.1"/>
    </source>
</evidence>
<organism evidence="8 9">
    <name type="scientific">Georgfuchsia toluolica</name>
    <dbReference type="NCBI Taxonomy" id="424218"/>
    <lineage>
        <taxon>Bacteria</taxon>
        <taxon>Pseudomonadati</taxon>
        <taxon>Pseudomonadota</taxon>
        <taxon>Betaproteobacteria</taxon>
        <taxon>Nitrosomonadales</taxon>
        <taxon>Sterolibacteriaceae</taxon>
        <taxon>Georgfuchsia</taxon>
    </lineage>
</organism>
<evidence type="ECO:0000256" key="3">
    <source>
        <dbReference type="ARBA" id="ARBA00022840"/>
    </source>
</evidence>
<accession>A0A916J6X9</accession>
<dbReference type="InterPro" id="IPR045864">
    <property type="entry name" value="aa-tRNA-synth_II/BPL/LPL"/>
</dbReference>
<dbReference type="PROSITE" id="PS51733">
    <property type="entry name" value="BPL_LPL_CATALYTIC"/>
    <property type="match status" value="1"/>
</dbReference>
<keyword evidence="3" id="KW-0067">ATP-binding</keyword>
<dbReference type="EC" id="6.3.4.15" evidence="5"/>
<dbReference type="InterPro" id="IPR004408">
    <property type="entry name" value="Biotin_CoA_COase_ligase"/>
</dbReference>
<reference evidence="8" key="1">
    <citation type="submission" date="2021-04" db="EMBL/GenBank/DDBJ databases">
        <authorList>
            <person name="Hornung B."/>
        </authorList>
    </citation>
    <scope>NUCLEOTIDE SEQUENCE</scope>
    <source>
        <strain evidence="8">G5G6</strain>
    </source>
</reference>
<dbReference type="GO" id="GO:0004077">
    <property type="term" value="F:biotin--[biotin carboxyl-carrier protein] ligase activity"/>
    <property type="evidence" value="ECO:0007669"/>
    <property type="project" value="UniProtKB-EC"/>
</dbReference>
<dbReference type="Proteomes" id="UP000742786">
    <property type="component" value="Unassembled WGS sequence"/>
</dbReference>